<feature type="binding site" evidence="10">
    <location>
        <position position="132"/>
    </location>
    <ligand>
        <name>UDP-N-acetyl-alpha-D-glucosamine</name>
        <dbReference type="ChEBI" id="CHEBI:57705"/>
    </ligand>
</feature>
<feature type="binding site" evidence="10">
    <location>
        <position position="302"/>
    </location>
    <ligand>
        <name>UDP-N-acetyl-alpha-D-glucosamine</name>
        <dbReference type="ChEBI" id="CHEBI:57705"/>
    </ligand>
</feature>
<dbReference type="GO" id="GO:0005975">
    <property type="term" value="P:carbohydrate metabolic process"/>
    <property type="evidence" value="ECO:0007669"/>
    <property type="project" value="InterPro"/>
</dbReference>
<dbReference type="Pfam" id="PF04101">
    <property type="entry name" value="Glyco_tran_28_C"/>
    <property type="match status" value="1"/>
</dbReference>
<dbReference type="Proteomes" id="UP000321567">
    <property type="component" value="Unassembled WGS sequence"/>
</dbReference>
<comment type="function">
    <text evidence="10">Cell wall formation. Catalyzes the transfer of a GlcNAc subunit on undecaprenyl-pyrophosphoryl-MurNAc-pentapeptide (lipid intermediate I) to form undecaprenyl-pyrophosphoryl-MurNAc-(pentapeptide)GlcNAc (lipid intermediate II).</text>
</comment>
<keyword evidence="8 10" id="KW-0131">Cell cycle</keyword>
<keyword evidence="6 10" id="KW-0573">Peptidoglycan synthesis</keyword>
<evidence type="ECO:0000256" key="10">
    <source>
        <dbReference type="HAMAP-Rule" id="MF_00033"/>
    </source>
</evidence>
<keyword evidence="2 10" id="KW-0132">Cell division</keyword>
<comment type="caution">
    <text evidence="10">Lacks conserved residue(s) required for the propagation of feature annotation.</text>
</comment>
<dbReference type="GO" id="GO:0071555">
    <property type="term" value="P:cell wall organization"/>
    <property type="evidence" value="ECO:0007669"/>
    <property type="project" value="UniProtKB-KW"/>
</dbReference>
<dbReference type="HAMAP" id="MF_00033">
    <property type="entry name" value="MurG"/>
    <property type="match status" value="1"/>
</dbReference>
<dbReference type="InterPro" id="IPR006009">
    <property type="entry name" value="GlcNAc_MurG"/>
</dbReference>
<feature type="binding site" evidence="10">
    <location>
        <position position="200"/>
    </location>
    <ligand>
        <name>UDP-N-acetyl-alpha-D-glucosamine</name>
        <dbReference type="ChEBI" id="CHEBI:57705"/>
    </ligand>
</feature>
<feature type="binding site" evidence="10">
    <location>
        <begin position="21"/>
        <end position="23"/>
    </location>
    <ligand>
        <name>UDP-N-acetyl-alpha-D-glucosamine</name>
        <dbReference type="ChEBI" id="CHEBI:57705"/>
    </ligand>
</feature>
<gene>
    <name evidence="10 13" type="primary">murG</name>
    <name evidence="13" type="ORF">ROR02_19550</name>
</gene>
<evidence type="ECO:0000259" key="12">
    <source>
        <dbReference type="Pfam" id="PF04101"/>
    </source>
</evidence>
<dbReference type="GO" id="GO:0051991">
    <property type="term" value="F:UDP-N-acetyl-D-glucosamine:N-acetylmuramoyl-L-alanyl-D-glutamyl-meso-2,6-diaminopimelyl-D-alanyl-D-alanine-diphosphoundecaprenol 4-beta-N-acetylglucosaminlytransferase activity"/>
    <property type="evidence" value="ECO:0007669"/>
    <property type="project" value="RHEA"/>
</dbReference>
<keyword evidence="1 10" id="KW-1003">Cell membrane</keyword>
<accession>A0A512H8P1</accession>
<dbReference type="Pfam" id="PF03033">
    <property type="entry name" value="Glyco_transf_28"/>
    <property type="match status" value="1"/>
</dbReference>
<dbReference type="GO" id="GO:0008360">
    <property type="term" value="P:regulation of cell shape"/>
    <property type="evidence" value="ECO:0007669"/>
    <property type="project" value="UniProtKB-KW"/>
</dbReference>
<dbReference type="EC" id="2.4.1.227" evidence="10"/>
<comment type="similarity">
    <text evidence="10">Belongs to the glycosyltransferase 28 family. MurG subfamily.</text>
</comment>
<sequence length="376" mass="39431">MSPSLPLAPRAPHVVLAAGGTGGHMFPAEALADALLGRGARLTLVTDRRGEAFGGTLGRLETRRILAGGIAGRGLVGRARGAVELGLGLIQALGLLRRLDPDVVVGFGGYASLPPLLAAIRQKRPTVVHEQNALPGRANRMLAPRVSRFAVAFAHGQAPAGITPVWTGMPVRPAVLALRDEPYQPAGADEPFRLLVTGGSQGARVFSTLLPEAIALLPDSQRQRLHLTLQSRPEDLEAAQARVQDLGLAGVELSSFFTDLPRRLAQAHLVVCRSGASTMGELAVLGRPAVLIPYPHAIDDHQTANARGMDEAGGGWLMPQGPLTPQALAERLEALMNAPEALARAARCARAVGVPDAAARLADLVLATARTREIHS</sequence>
<evidence type="ECO:0000256" key="4">
    <source>
        <dbReference type="ARBA" id="ARBA00022679"/>
    </source>
</evidence>
<dbReference type="EMBL" id="BJZO01000049">
    <property type="protein sequence ID" value="GEO81824.1"/>
    <property type="molecule type" value="Genomic_DNA"/>
</dbReference>
<dbReference type="PANTHER" id="PTHR21015">
    <property type="entry name" value="UDP-N-ACETYLGLUCOSAMINE--N-ACETYLMURAMYL-(PENTAPEPTIDE) PYROPHOSPHORYL-UNDECAPRENOL N-ACETYLGLUCOSAMINE TRANSFERASE 1"/>
    <property type="match status" value="1"/>
</dbReference>
<dbReference type="GO" id="GO:0009252">
    <property type="term" value="P:peptidoglycan biosynthetic process"/>
    <property type="evidence" value="ECO:0007669"/>
    <property type="project" value="UniProtKB-UniRule"/>
</dbReference>
<dbReference type="UniPathway" id="UPA00219"/>
<comment type="pathway">
    <text evidence="10">Cell wall biogenesis; peptidoglycan biosynthesis.</text>
</comment>
<keyword evidence="9 10" id="KW-0961">Cell wall biogenesis/degradation</keyword>
<dbReference type="AlphaFoldDB" id="A0A512H8P1"/>
<evidence type="ECO:0000256" key="3">
    <source>
        <dbReference type="ARBA" id="ARBA00022676"/>
    </source>
</evidence>
<evidence type="ECO:0000256" key="9">
    <source>
        <dbReference type="ARBA" id="ARBA00023316"/>
    </source>
</evidence>
<evidence type="ECO:0000256" key="1">
    <source>
        <dbReference type="ARBA" id="ARBA00022475"/>
    </source>
</evidence>
<protein>
    <recommendedName>
        <fullName evidence="10">UDP-N-acetylglucosamine--N-acetylmuramyl-(pentapeptide) pyrophosphoryl-undecaprenol N-acetylglucosamine transferase</fullName>
        <ecNumber evidence="10">2.4.1.227</ecNumber>
    </recommendedName>
    <alternativeName>
        <fullName evidence="10">Undecaprenyl-PP-MurNAc-pentapeptide-UDPGlcNAc GlcNAc transferase</fullName>
    </alternativeName>
</protein>
<comment type="subcellular location">
    <subcellularLocation>
        <location evidence="10">Cell membrane</location>
        <topology evidence="10">Peripheral membrane protein</topology>
        <orientation evidence="10">Cytoplasmic side</orientation>
    </subcellularLocation>
</comment>
<dbReference type="SUPFAM" id="SSF53756">
    <property type="entry name" value="UDP-Glycosyltransferase/glycogen phosphorylase"/>
    <property type="match status" value="1"/>
</dbReference>
<keyword evidence="7 10" id="KW-0472">Membrane</keyword>
<evidence type="ECO:0000256" key="5">
    <source>
        <dbReference type="ARBA" id="ARBA00022960"/>
    </source>
</evidence>
<dbReference type="GO" id="GO:0005886">
    <property type="term" value="C:plasma membrane"/>
    <property type="evidence" value="ECO:0007669"/>
    <property type="project" value="UniProtKB-SubCell"/>
</dbReference>
<dbReference type="CDD" id="cd03785">
    <property type="entry name" value="GT28_MurG"/>
    <property type="match status" value="1"/>
</dbReference>
<dbReference type="Gene3D" id="3.40.50.2000">
    <property type="entry name" value="Glycogen Phosphorylase B"/>
    <property type="match status" value="2"/>
</dbReference>
<dbReference type="NCBIfam" id="TIGR01133">
    <property type="entry name" value="murG"/>
    <property type="match status" value="1"/>
</dbReference>
<evidence type="ECO:0000256" key="8">
    <source>
        <dbReference type="ARBA" id="ARBA00023306"/>
    </source>
</evidence>
<evidence type="ECO:0000313" key="13">
    <source>
        <dbReference type="EMBL" id="GEO81824.1"/>
    </source>
</evidence>
<evidence type="ECO:0000256" key="7">
    <source>
        <dbReference type="ARBA" id="ARBA00023136"/>
    </source>
</evidence>
<evidence type="ECO:0000256" key="6">
    <source>
        <dbReference type="ARBA" id="ARBA00022984"/>
    </source>
</evidence>
<keyword evidence="14" id="KW-1185">Reference proteome</keyword>
<organism evidence="13 14">
    <name type="scientific">Pararhodospirillum oryzae</name>
    <dbReference type="NCBI Taxonomy" id="478448"/>
    <lineage>
        <taxon>Bacteria</taxon>
        <taxon>Pseudomonadati</taxon>
        <taxon>Pseudomonadota</taxon>
        <taxon>Alphaproteobacteria</taxon>
        <taxon>Rhodospirillales</taxon>
        <taxon>Rhodospirillaceae</taxon>
        <taxon>Pararhodospirillum</taxon>
    </lineage>
</organism>
<keyword evidence="4 10" id="KW-0808">Transferase</keyword>
<evidence type="ECO:0000256" key="2">
    <source>
        <dbReference type="ARBA" id="ARBA00022618"/>
    </source>
</evidence>
<evidence type="ECO:0000313" key="14">
    <source>
        <dbReference type="Proteomes" id="UP000321567"/>
    </source>
</evidence>
<feature type="binding site" evidence="10">
    <location>
        <position position="172"/>
    </location>
    <ligand>
        <name>UDP-N-acetyl-alpha-D-glucosamine</name>
        <dbReference type="ChEBI" id="CHEBI:57705"/>
    </ligand>
</feature>
<feature type="domain" description="Glycosyltransferase family 28 N-terminal" evidence="11">
    <location>
        <begin position="14"/>
        <end position="148"/>
    </location>
</feature>
<reference evidence="13 14" key="1">
    <citation type="submission" date="2019-07" db="EMBL/GenBank/DDBJ databases">
        <title>Whole genome shotgun sequence of Rhodospirillum oryzae NBRC 107573.</title>
        <authorList>
            <person name="Hosoyama A."/>
            <person name="Uohara A."/>
            <person name="Ohji S."/>
            <person name="Ichikawa N."/>
        </authorList>
    </citation>
    <scope>NUCLEOTIDE SEQUENCE [LARGE SCALE GENOMIC DNA]</scope>
    <source>
        <strain evidence="13 14">NBRC 107573</strain>
    </source>
</reference>
<name>A0A512H8P1_9PROT</name>
<keyword evidence="3 10" id="KW-0328">Glycosyltransferase</keyword>
<dbReference type="GO" id="GO:0051301">
    <property type="term" value="P:cell division"/>
    <property type="evidence" value="ECO:0007669"/>
    <property type="project" value="UniProtKB-KW"/>
</dbReference>
<keyword evidence="5 10" id="KW-0133">Cell shape</keyword>
<evidence type="ECO:0000259" key="11">
    <source>
        <dbReference type="Pfam" id="PF03033"/>
    </source>
</evidence>
<dbReference type="GO" id="GO:0050511">
    <property type="term" value="F:undecaprenyldiphospho-muramoylpentapeptide beta-N-acetylglucosaminyltransferase activity"/>
    <property type="evidence" value="ECO:0007669"/>
    <property type="project" value="UniProtKB-UniRule"/>
</dbReference>
<proteinExistence type="inferred from homology"/>
<dbReference type="InterPro" id="IPR004276">
    <property type="entry name" value="GlycoTrans_28_N"/>
</dbReference>
<feature type="domain" description="Glycosyl transferase family 28 C-terminal" evidence="12">
    <location>
        <begin position="194"/>
        <end position="360"/>
    </location>
</feature>
<comment type="catalytic activity">
    <reaction evidence="10">
        <text>di-trans,octa-cis-undecaprenyl diphospho-N-acetyl-alpha-D-muramoyl-L-alanyl-D-glutamyl-meso-2,6-diaminopimeloyl-D-alanyl-D-alanine + UDP-N-acetyl-alpha-D-glucosamine = di-trans,octa-cis-undecaprenyl diphospho-[N-acetyl-alpha-D-glucosaminyl-(1-&gt;4)]-N-acetyl-alpha-D-muramoyl-L-alanyl-D-glutamyl-meso-2,6-diaminopimeloyl-D-alanyl-D-alanine + UDP + H(+)</text>
        <dbReference type="Rhea" id="RHEA:31227"/>
        <dbReference type="ChEBI" id="CHEBI:15378"/>
        <dbReference type="ChEBI" id="CHEBI:57705"/>
        <dbReference type="ChEBI" id="CHEBI:58223"/>
        <dbReference type="ChEBI" id="CHEBI:61387"/>
        <dbReference type="ChEBI" id="CHEBI:61388"/>
        <dbReference type="EC" id="2.4.1.227"/>
    </reaction>
</comment>
<dbReference type="PANTHER" id="PTHR21015:SF22">
    <property type="entry name" value="GLYCOSYLTRANSFERASE"/>
    <property type="match status" value="1"/>
</dbReference>
<dbReference type="InterPro" id="IPR007235">
    <property type="entry name" value="Glyco_trans_28_C"/>
</dbReference>
<comment type="caution">
    <text evidence="13">The sequence shown here is derived from an EMBL/GenBank/DDBJ whole genome shotgun (WGS) entry which is preliminary data.</text>
</comment>